<protein>
    <recommendedName>
        <fullName evidence="10">P-type domain-containing protein</fullName>
    </recommendedName>
</protein>
<evidence type="ECO:0000259" key="10">
    <source>
        <dbReference type="PROSITE" id="PS51448"/>
    </source>
</evidence>
<comment type="caution">
    <text evidence="7">Lacks conserved residue(s) required for the propagation of feature annotation.</text>
</comment>
<proteinExistence type="inferred from homology"/>
<dbReference type="CDD" id="cd14752">
    <property type="entry name" value="GH31_N"/>
    <property type="match status" value="1"/>
</dbReference>
<dbReference type="EMBL" id="JBJKFK010000063">
    <property type="protein sequence ID" value="KAL3320297.1"/>
    <property type="molecule type" value="Genomic_DNA"/>
</dbReference>
<keyword evidence="6 8" id="KW-0326">Glycosidase</keyword>
<dbReference type="Pfam" id="PF01055">
    <property type="entry name" value="Glyco_hydro_31_2nd"/>
    <property type="match status" value="1"/>
</dbReference>
<evidence type="ECO:0000313" key="12">
    <source>
        <dbReference type="Proteomes" id="UP001626550"/>
    </source>
</evidence>
<evidence type="ECO:0000256" key="7">
    <source>
        <dbReference type="PROSITE-ProRule" id="PRU00779"/>
    </source>
</evidence>
<dbReference type="SUPFAM" id="SSF51445">
    <property type="entry name" value="(Trans)glycosidases"/>
    <property type="match status" value="1"/>
</dbReference>
<gene>
    <name evidence="11" type="ORF">Ciccas_001033</name>
</gene>
<evidence type="ECO:0000256" key="3">
    <source>
        <dbReference type="ARBA" id="ARBA00022801"/>
    </source>
</evidence>
<evidence type="ECO:0000256" key="1">
    <source>
        <dbReference type="ARBA" id="ARBA00004308"/>
    </source>
</evidence>
<dbReference type="PROSITE" id="PS00707">
    <property type="entry name" value="GLYCOSYL_HYDROL_F31_2"/>
    <property type="match status" value="1"/>
</dbReference>
<dbReference type="InterPro" id="IPR030458">
    <property type="entry name" value="Glyco_hydro_31_AS"/>
</dbReference>
<keyword evidence="3 8" id="KW-0378">Hydrolase</keyword>
<comment type="caution">
    <text evidence="11">The sequence shown here is derived from an EMBL/GenBank/DDBJ whole genome shotgun (WGS) entry which is preliminary data.</text>
</comment>
<dbReference type="SUPFAM" id="SSF51011">
    <property type="entry name" value="Glycosyl hydrolase domain"/>
    <property type="match status" value="1"/>
</dbReference>
<dbReference type="InterPro" id="IPR011013">
    <property type="entry name" value="Gal_mutarotase_sf_dom"/>
</dbReference>
<evidence type="ECO:0000256" key="6">
    <source>
        <dbReference type="ARBA" id="ARBA00023295"/>
    </source>
</evidence>
<feature type="chain" id="PRO_5044857080" description="P-type domain-containing protein" evidence="9">
    <location>
        <begin position="19"/>
        <end position="900"/>
    </location>
</feature>
<sequence>MKRLALILILCFVNRCWSRIYPQDDQCVLVESNERLDCYPEAFASEAKCLARGCCWRAPDIHENFVLPATCYFPTSYPTYSVSSKEETDSGILLHLHKKNPKNVYSEEFPSAKLEIKYETDTRFRMRFTDNKSQRWEPPIPLNPAQQKPRNRAYSVEVKNTPLGIIINRGNKTLLEFSDYFTTALILSDQFLQVSFKIHAHFGYGLGERRAAFPINLHKWDRSGMWNRDMPPTTGWNLYGTQNFFVGLDNQGEAFGIFLLNSNAQEVALQPVPALTYRTTGGILDFFVFTGPSPQQVVSQYMELIGKPMIPPYWSLGFHLCRYGYKNLDQVREVLERNIDAGIPIDVQWFDIDYMDAQKDWTTDPENFAGMGLFIEETLHETYEMRNVLIVDPAINNIEDYEPYEKGIEMGIFINDSRTGKPIIGQVWPGDTLFPDFSNPATKQWWGDSAKKFHTQVPFDGLWIDMNEPSNFVDGSKTGCDPKSKLDNPPYVPQIIGGTLYSKTLCPSAVHYNNTHYNLHNLYGYMEAKMTNEILREIRPNRRPFILTRSTFSGSSRYTFHWTGDNFSSWDDLVASIAQILNFNIFGIPMVGADICGFNGQTTDELCLRWSQLGAFYPFSRNHNTINSHPQDPAHLKPDSTKAIRDAIRFRYFLLPYLYTLFHQANTKGFMVARPLAFEFPQDISTYSIESQYMLGSCILVSPVTEEGVTSIFAYLPKGEWIFAADSKRVKSHGSTFVIDAPKEIIPIHFRAGCSIPLQKPESTTARARKNGLGLLVILAQVDGPEMAAANGVQSQGDLIWDDGESDDQAILHVAFKTENRTLVTMPTITPSKSGSYDITRLNLLVDFIAIKGIKSSPKSVRINGNAVQFKFDLDRSAIIVHGDGHLSWNQPLTCAYFFL</sequence>
<keyword evidence="12" id="KW-1185">Reference proteome</keyword>
<evidence type="ECO:0000256" key="9">
    <source>
        <dbReference type="SAM" id="SignalP"/>
    </source>
</evidence>
<dbReference type="Gene3D" id="2.60.40.1760">
    <property type="entry name" value="glycosyl hydrolase (family 31)"/>
    <property type="match status" value="1"/>
</dbReference>
<feature type="domain" description="P-type" evidence="10">
    <location>
        <begin position="25"/>
        <end position="75"/>
    </location>
</feature>
<keyword evidence="4" id="KW-0472">Membrane</keyword>
<dbReference type="Gene3D" id="4.10.110.10">
    <property type="entry name" value="Spasmolytic Protein, domain 1"/>
    <property type="match status" value="1"/>
</dbReference>
<evidence type="ECO:0000256" key="2">
    <source>
        <dbReference type="ARBA" id="ARBA00007806"/>
    </source>
</evidence>
<dbReference type="InterPro" id="IPR048395">
    <property type="entry name" value="Glyco_hydro_31_C"/>
</dbReference>
<dbReference type="CDD" id="cd00111">
    <property type="entry name" value="Trefoil"/>
    <property type="match status" value="1"/>
</dbReference>
<feature type="signal peptide" evidence="9">
    <location>
        <begin position="1"/>
        <end position="18"/>
    </location>
</feature>
<dbReference type="InterPro" id="IPR017853">
    <property type="entry name" value="GH"/>
</dbReference>
<accession>A0ABD2QLA1</accession>
<dbReference type="InterPro" id="IPR017957">
    <property type="entry name" value="P_trefoil_CS"/>
</dbReference>
<evidence type="ECO:0000256" key="5">
    <source>
        <dbReference type="ARBA" id="ARBA00023157"/>
    </source>
</evidence>
<reference evidence="11 12" key="1">
    <citation type="submission" date="2024-11" db="EMBL/GenBank/DDBJ databases">
        <title>Adaptive evolution of stress response genes in parasites aligns with host niche diversity.</title>
        <authorList>
            <person name="Hahn C."/>
            <person name="Resl P."/>
        </authorList>
    </citation>
    <scope>NUCLEOTIDE SEQUENCE [LARGE SCALE GENOMIC DNA]</scope>
    <source>
        <strain evidence="11">EGGRZ-B1_66</strain>
        <tissue evidence="11">Body</tissue>
    </source>
</reference>
<dbReference type="PROSITE" id="PS00129">
    <property type="entry name" value="GLYCOSYL_HYDROL_F31_1"/>
    <property type="match status" value="1"/>
</dbReference>
<name>A0ABD2QLA1_9PLAT</name>
<dbReference type="SUPFAM" id="SSF57492">
    <property type="entry name" value="Trefoil"/>
    <property type="match status" value="1"/>
</dbReference>
<organism evidence="11 12">
    <name type="scientific">Cichlidogyrus casuarinus</name>
    <dbReference type="NCBI Taxonomy" id="1844966"/>
    <lineage>
        <taxon>Eukaryota</taxon>
        <taxon>Metazoa</taxon>
        <taxon>Spiralia</taxon>
        <taxon>Lophotrochozoa</taxon>
        <taxon>Platyhelminthes</taxon>
        <taxon>Monogenea</taxon>
        <taxon>Monopisthocotylea</taxon>
        <taxon>Dactylogyridea</taxon>
        <taxon>Ancyrocephalidae</taxon>
        <taxon>Cichlidogyrus</taxon>
    </lineage>
</organism>
<dbReference type="InterPro" id="IPR000322">
    <property type="entry name" value="Glyco_hydro_31_TIM"/>
</dbReference>
<dbReference type="InterPro" id="IPR000519">
    <property type="entry name" value="P_trefoil_dom"/>
</dbReference>
<dbReference type="InterPro" id="IPR030459">
    <property type="entry name" value="Glyco_hydro_31_CS"/>
</dbReference>
<comment type="similarity">
    <text evidence="2 8">Belongs to the glycosyl hydrolase 31 family.</text>
</comment>
<dbReference type="GO" id="GO:0012505">
    <property type="term" value="C:endomembrane system"/>
    <property type="evidence" value="ECO:0007669"/>
    <property type="project" value="UniProtKB-SubCell"/>
</dbReference>
<evidence type="ECO:0000256" key="8">
    <source>
        <dbReference type="RuleBase" id="RU361185"/>
    </source>
</evidence>
<keyword evidence="5" id="KW-1015">Disulfide bond</keyword>
<dbReference type="PANTHER" id="PTHR22762:SF131">
    <property type="entry name" value="GLYCOSIDE HYDROLASE FAMILY 31 N-TERMINAL DOMAIN-CONTAINING PROTEIN"/>
    <property type="match status" value="1"/>
</dbReference>
<dbReference type="Proteomes" id="UP001626550">
    <property type="component" value="Unassembled WGS sequence"/>
</dbReference>
<comment type="subcellular location">
    <subcellularLocation>
        <location evidence="1">Endomembrane system</location>
    </subcellularLocation>
</comment>
<dbReference type="Gene3D" id="3.20.20.80">
    <property type="entry name" value="Glycosidases"/>
    <property type="match status" value="1"/>
</dbReference>
<dbReference type="SMART" id="SM00018">
    <property type="entry name" value="PD"/>
    <property type="match status" value="1"/>
</dbReference>
<dbReference type="PANTHER" id="PTHR22762">
    <property type="entry name" value="ALPHA-GLUCOSIDASE"/>
    <property type="match status" value="1"/>
</dbReference>
<dbReference type="Pfam" id="PF21365">
    <property type="entry name" value="Glyco_hydro_31_3rd"/>
    <property type="match status" value="1"/>
</dbReference>
<dbReference type="PROSITE" id="PS51448">
    <property type="entry name" value="P_TREFOIL_2"/>
    <property type="match status" value="1"/>
</dbReference>
<dbReference type="CDD" id="cd06602">
    <property type="entry name" value="GH31_MGAM_SI_GAA"/>
    <property type="match status" value="1"/>
</dbReference>
<keyword evidence="9" id="KW-0732">Signal</keyword>
<evidence type="ECO:0000256" key="4">
    <source>
        <dbReference type="ARBA" id="ARBA00023136"/>
    </source>
</evidence>
<dbReference type="Gene3D" id="2.60.40.1180">
    <property type="entry name" value="Golgi alpha-mannosidase II"/>
    <property type="match status" value="2"/>
</dbReference>
<dbReference type="AlphaFoldDB" id="A0ABD2QLA1"/>
<dbReference type="SUPFAM" id="SSF74650">
    <property type="entry name" value="Galactose mutarotase-like"/>
    <property type="match status" value="1"/>
</dbReference>
<dbReference type="Pfam" id="PF00088">
    <property type="entry name" value="Trefoil"/>
    <property type="match status" value="1"/>
</dbReference>
<dbReference type="InterPro" id="IPR013780">
    <property type="entry name" value="Glyco_hydro_b"/>
</dbReference>
<dbReference type="GO" id="GO:0090599">
    <property type="term" value="F:alpha-glucosidase activity"/>
    <property type="evidence" value="ECO:0007669"/>
    <property type="project" value="UniProtKB-ARBA"/>
</dbReference>
<evidence type="ECO:0000313" key="11">
    <source>
        <dbReference type="EMBL" id="KAL3320297.1"/>
    </source>
</evidence>
<dbReference type="InterPro" id="IPR044913">
    <property type="entry name" value="P_trefoil_dom_sf"/>
</dbReference>
<dbReference type="PROSITE" id="PS00025">
    <property type="entry name" value="P_TREFOIL_1"/>
    <property type="match status" value="1"/>
</dbReference>